<dbReference type="CDD" id="cd16917">
    <property type="entry name" value="HATPase_UhpB-NarQ-NarX-like"/>
    <property type="match status" value="1"/>
</dbReference>
<feature type="transmembrane region" description="Helical" evidence="9">
    <location>
        <begin position="114"/>
        <end position="131"/>
    </location>
</feature>
<keyword evidence="9" id="KW-0472">Membrane</keyword>
<dbReference type="InterPro" id="IPR050482">
    <property type="entry name" value="Sensor_HK_TwoCompSys"/>
</dbReference>
<feature type="transmembrane region" description="Helical" evidence="9">
    <location>
        <begin position="21"/>
        <end position="42"/>
    </location>
</feature>
<feature type="transmembrane region" description="Helical" evidence="9">
    <location>
        <begin position="81"/>
        <end position="102"/>
    </location>
</feature>
<comment type="catalytic activity">
    <reaction evidence="1">
        <text>ATP + protein L-histidine = ADP + protein N-phospho-L-histidine.</text>
        <dbReference type="EC" id="2.7.13.3"/>
    </reaction>
</comment>
<protein>
    <recommendedName>
        <fullName evidence="2">histidine kinase</fullName>
        <ecNumber evidence="2">2.7.13.3</ecNumber>
    </recommendedName>
</protein>
<evidence type="ECO:0000256" key="6">
    <source>
        <dbReference type="ARBA" id="ARBA00022777"/>
    </source>
</evidence>
<proteinExistence type="predicted"/>
<dbReference type="SUPFAM" id="SSF55874">
    <property type="entry name" value="ATPase domain of HSP90 chaperone/DNA topoisomerase II/histidine kinase"/>
    <property type="match status" value="1"/>
</dbReference>
<dbReference type="SMART" id="SM00387">
    <property type="entry name" value="HATPase_c"/>
    <property type="match status" value="1"/>
</dbReference>
<dbReference type="InterPro" id="IPR036890">
    <property type="entry name" value="HATPase_C_sf"/>
</dbReference>
<dbReference type="GO" id="GO:0046983">
    <property type="term" value="F:protein dimerization activity"/>
    <property type="evidence" value="ECO:0007669"/>
    <property type="project" value="InterPro"/>
</dbReference>
<feature type="transmembrane region" description="Helical" evidence="9">
    <location>
        <begin position="48"/>
        <end position="69"/>
    </location>
</feature>
<evidence type="ECO:0000256" key="5">
    <source>
        <dbReference type="ARBA" id="ARBA00022741"/>
    </source>
</evidence>
<dbReference type="EMBL" id="AVPK01000006">
    <property type="protein sequence ID" value="KGN37110.1"/>
    <property type="molecule type" value="Genomic_DNA"/>
</dbReference>
<reference evidence="11 12" key="1">
    <citation type="submission" date="2013-08" db="EMBL/GenBank/DDBJ databases">
        <title>The genome sequence of Knoellia subterranea.</title>
        <authorList>
            <person name="Zhu W."/>
            <person name="Wang G."/>
        </authorList>
    </citation>
    <scope>NUCLEOTIDE SEQUENCE [LARGE SCALE GENOMIC DNA]</scope>
    <source>
        <strain evidence="11 12">KCTC 19937</strain>
    </source>
</reference>
<dbReference type="PANTHER" id="PTHR24421">
    <property type="entry name" value="NITRATE/NITRITE SENSOR PROTEIN NARX-RELATED"/>
    <property type="match status" value="1"/>
</dbReference>
<dbReference type="eggNOG" id="COG4585">
    <property type="taxonomic scope" value="Bacteria"/>
</dbReference>
<dbReference type="Proteomes" id="UP000030011">
    <property type="component" value="Unassembled WGS sequence"/>
</dbReference>
<dbReference type="AlphaFoldDB" id="A0A0A0JIA3"/>
<evidence type="ECO:0000256" key="1">
    <source>
        <dbReference type="ARBA" id="ARBA00000085"/>
    </source>
</evidence>
<keyword evidence="12" id="KW-1185">Reference proteome</keyword>
<dbReference type="PANTHER" id="PTHR24421:SF10">
    <property type="entry name" value="NITRATE_NITRITE SENSOR PROTEIN NARQ"/>
    <property type="match status" value="1"/>
</dbReference>
<dbReference type="GO" id="GO:0016020">
    <property type="term" value="C:membrane"/>
    <property type="evidence" value="ECO:0007669"/>
    <property type="project" value="InterPro"/>
</dbReference>
<feature type="transmembrane region" description="Helical" evidence="9">
    <location>
        <begin position="203"/>
        <end position="225"/>
    </location>
</feature>
<evidence type="ECO:0000256" key="9">
    <source>
        <dbReference type="SAM" id="Phobius"/>
    </source>
</evidence>
<keyword evidence="3" id="KW-0597">Phosphoprotein</keyword>
<name>A0A0A0JIA3_9MICO</name>
<dbReference type="InterPro" id="IPR003594">
    <property type="entry name" value="HATPase_dom"/>
</dbReference>
<keyword evidence="9" id="KW-1133">Transmembrane helix</keyword>
<comment type="caution">
    <text evidence="11">The sequence shown here is derived from an EMBL/GenBank/DDBJ whole genome shotgun (WGS) entry which is preliminary data.</text>
</comment>
<feature type="transmembrane region" description="Helical" evidence="9">
    <location>
        <begin position="143"/>
        <end position="163"/>
    </location>
</feature>
<sequence>MIDWTDHGFMHTATERVRPRPAWALASMLGTAAYVAVAAAGIPRTEDSLPQGVEVLVVGSGLALLLLAARTPKGVDGAVTTATGILGAAVIAYPTLFAIAVAEVAGPFVTTMGMAWHTLPLTLVQVIPVMASARATGRSKRPWLIAIWGVAVAGFALAGLSVAGVPGTLLPGTVLFLASFVLAPVATWIGVRGTVGETRRRAIVAALAAMFPVILIVWCQTLGYAAVVPGGEDSVTVAALFTGFALGTLLCGWHGLGAVGAADSLLLRSRTVALTLTVLLAGVTAVLGSLAALVATHLDLSVGVALLIGGGLAAGLGLPWLRFRASILRLVDPAAELRHELQRDGAAADGSHRDAAQRVLRKVLDDPGLELRFPVDTDRAIDTARAIEVWDATASQDESGGSGSAVTVARRDDGAASVVALASHPDAARRLALLGPCEGVFERAVWEARAAYAALRTEAAAEDERRRVSQDLHDGLQGKLVGLALQLRLSAPTVDDPAVRLLLDETVNGIRDAVDEVRALAGGQLPHLLVEQGLAGSLPALFRPVGRVVDLDLPAERLPALIEATAYFVISEAVANALKHASAETISVRVAQGGEQVVVTVSDNGRGGADPRAGSGLRGLSERVGAAGGVLVVRDAEPAGTVVEAVLPCAS</sequence>
<dbReference type="Gene3D" id="3.30.565.10">
    <property type="entry name" value="Histidine kinase-like ATPase, C-terminal domain"/>
    <property type="match status" value="1"/>
</dbReference>
<feature type="transmembrane region" description="Helical" evidence="9">
    <location>
        <begin position="271"/>
        <end position="294"/>
    </location>
</feature>
<keyword evidence="4" id="KW-0808">Transferase</keyword>
<dbReference type="Gene3D" id="1.20.5.1930">
    <property type="match status" value="1"/>
</dbReference>
<dbReference type="InterPro" id="IPR011712">
    <property type="entry name" value="Sig_transdc_His_kin_sub3_dim/P"/>
</dbReference>
<evidence type="ECO:0000256" key="2">
    <source>
        <dbReference type="ARBA" id="ARBA00012438"/>
    </source>
</evidence>
<evidence type="ECO:0000256" key="8">
    <source>
        <dbReference type="ARBA" id="ARBA00023012"/>
    </source>
</evidence>
<keyword evidence="8" id="KW-0902">Two-component regulatory system</keyword>
<evidence type="ECO:0000256" key="3">
    <source>
        <dbReference type="ARBA" id="ARBA00022553"/>
    </source>
</evidence>
<feature type="transmembrane region" description="Helical" evidence="9">
    <location>
        <begin position="300"/>
        <end position="321"/>
    </location>
</feature>
<feature type="domain" description="Histidine kinase/HSP90-like ATPase" evidence="10">
    <location>
        <begin position="561"/>
        <end position="651"/>
    </location>
</feature>
<evidence type="ECO:0000313" key="12">
    <source>
        <dbReference type="Proteomes" id="UP000030011"/>
    </source>
</evidence>
<evidence type="ECO:0000259" key="10">
    <source>
        <dbReference type="SMART" id="SM00387"/>
    </source>
</evidence>
<dbReference type="EC" id="2.7.13.3" evidence="2"/>
<keyword evidence="6 11" id="KW-0418">Kinase</keyword>
<dbReference type="Pfam" id="PF02518">
    <property type="entry name" value="HATPase_c"/>
    <property type="match status" value="1"/>
</dbReference>
<keyword evidence="9" id="KW-0812">Transmembrane</keyword>
<dbReference type="GO" id="GO:0000155">
    <property type="term" value="F:phosphorelay sensor kinase activity"/>
    <property type="evidence" value="ECO:0007669"/>
    <property type="project" value="InterPro"/>
</dbReference>
<dbReference type="Pfam" id="PF07730">
    <property type="entry name" value="HisKA_3"/>
    <property type="match status" value="1"/>
</dbReference>
<gene>
    <name evidence="11" type="ORF">N803_14700</name>
</gene>
<feature type="transmembrane region" description="Helical" evidence="9">
    <location>
        <begin position="169"/>
        <end position="191"/>
    </location>
</feature>
<accession>A0A0A0JIA3</accession>
<keyword evidence="7" id="KW-0067">ATP-binding</keyword>
<organism evidence="11 12">
    <name type="scientific">Knoellia subterranea KCTC 19937</name>
    <dbReference type="NCBI Taxonomy" id="1385521"/>
    <lineage>
        <taxon>Bacteria</taxon>
        <taxon>Bacillati</taxon>
        <taxon>Actinomycetota</taxon>
        <taxon>Actinomycetes</taxon>
        <taxon>Micrococcales</taxon>
        <taxon>Intrasporangiaceae</taxon>
        <taxon>Knoellia</taxon>
    </lineage>
</organism>
<evidence type="ECO:0000256" key="7">
    <source>
        <dbReference type="ARBA" id="ARBA00022840"/>
    </source>
</evidence>
<evidence type="ECO:0000256" key="4">
    <source>
        <dbReference type="ARBA" id="ARBA00022679"/>
    </source>
</evidence>
<evidence type="ECO:0000313" key="11">
    <source>
        <dbReference type="EMBL" id="KGN37110.1"/>
    </source>
</evidence>
<feature type="transmembrane region" description="Helical" evidence="9">
    <location>
        <begin position="237"/>
        <end position="259"/>
    </location>
</feature>
<keyword evidence="5" id="KW-0547">Nucleotide-binding</keyword>
<dbReference type="GO" id="GO:0005524">
    <property type="term" value="F:ATP binding"/>
    <property type="evidence" value="ECO:0007669"/>
    <property type="project" value="UniProtKB-KW"/>
</dbReference>
<dbReference type="STRING" id="1385521.N803_14700"/>